<dbReference type="PROSITE" id="PS51257">
    <property type="entry name" value="PROKAR_LIPOPROTEIN"/>
    <property type="match status" value="1"/>
</dbReference>
<evidence type="ECO:0000256" key="3">
    <source>
        <dbReference type="ARBA" id="ARBA00023136"/>
    </source>
</evidence>
<keyword evidence="4" id="KW-0732">Signal</keyword>
<feature type="signal peptide" evidence="4">
    <location>
        <begin position="1"/>
        <end position="20"/>
    </location>
</feature>
<dbReference type="PANTHER" id="PTHR30627">
    <property type="entry name" value="PEPTIDOGLYCAN D,D-TRANSPEPTIDASE"/>
    <property type="match status" value="1"/>
</dbReference>
<dbReference type="GO" id="GO:0046677">
    <property type="term" value="P:response to antibiotic"/>
    <property type="evidence" value="ECO:0007669"/>
    <property type="project" value="InterPro"/>
</dbReference>
<dbReference type="SUPFAM" id="SSF54427">
    <property type="entry name" value="NTF2-like"/>
    <property type="match status" value="1"/>
</dbReference>
<organism evidence="8">
    <name type="scientific">Sporolactobacillus sp. Y61</name>
    <dbReference type="NCBI Taxonomy" id="3160863"/>
    <lineage>
        <taxon>Bacteria</taxon>
        <taxon>Bacillati</taxon>
        <taxon>Bacillota</taxon>
        <taxon>Bacilli</taxon>
        <taxon>Bacillales</taxon>
        <taxon>Sporolactobacillaceae</taxon>
        <taxon>Sporolactobacillus</taxon>
    </lineage>
</organism>
<dbReference type="InterPro" id="IPR012338">
    <property type="entry name" value="Beta-lactam/transpept-like"/>
</dbReference>
<dbReference type="InterPro" id="IPR005311">
    <property type="entry name" value="PBP_dimer"/>
</dbReference>
<feature type="chain" id="PRO_5043392270" evidence="4">
    <location>
        <begin position="21"/>
        <end position="672"/>
    </location>
</feature>
<evidence type="ECO:0000259" key="7">
    <source>
        <dbReference type="Pfam" id="PF05223"/>
    </source>
</evidence>
<name>A0AAU8IHQ3_9BACL</name>
<feature type="domain" description="Penicillin-binding protein dimerisation" evidence="6">
    <location>
        <begin position="152"/>
        <end position="322"/>
    </location>
</feature>
<gene>
    <name evidence="8" type="ORF">ABNN70_04560</name>
</gene>
<dbReference type="InterPro" id="IPR001460">
    <property type="entry name" value="PCN-bd_Tpept"/>
</dbReference>
<evidence type="ECO:0000256" key="2">
    <source>
        <dbReference type="ARBA" id="ARBA00007171"/>
    </source>
</evidence>
<proteinExistence type="inferred from homology"/>
<accession>A0AAU8IHQ3</accession>
<evidence type="ECO:0000256" key="4">
    <source>
        <dbReference type="SAM" id="SignalP"/>
    </source>
</evidence>
<dbReference type="SUPFAM" id="SSF56601">
    <property type="entry name" value="beta-lactamase/transpeptidase-like"/>
    <property type="match status" value="1"/>
</dbReference>
<dbReference type="Pfam" id="PF03717">
    <property type="entry name" value="PBP_dimer"/>
    <property type="match status" value="1"/>
</dbReference>
<dbReference type="GO" id="GO:0008658">
    <property type="term" value="F:penicillin binding"/>
    <property type="evidence" value="ECO:0007669"/>
    <property type="project" value="InterPro"/>
</dbReference>
<dbReference type="Gene3D" id="3.90.1310.10">
    <property type="entry name" value="Penicillin-binding protein 2a (Domain 2)"/>
    <property type="match status" value="1"/>
</dbReference>
<evidence type="ECO:0000259" key="5">
    <source>
        <dbReference type="Pfam" id="PF00905"/>
    </source>
</evidence>
<evidence type="ECO:0000313" key="8">
    <source>
        <dbReference type="EMBL" id="XCJ17758.1"/>
    </source>
</evidence>
<dbReference type="PANTHER" id="PTHR30627:SF25">
    <property type="entry name" value="PENICILLIN-BINDING PROTEIN 3"/>
    <property type="match status" value="1"/>
</dbReference>
<dbReference type="InterPro" id="IPR007887">
    <property type="entry name" value="MecA_N"/>
</dbReference>
<dbReference type="GO" id="GO:0071972">
    <property type="term" value="F:peptidoglycan L,D-transpeptidase activity"/>
    <property type="evidence" value="ECO:0007669"/>
    <property type="project" value="TreeGrafter"/>
</dbReference>
<feature type="domain" description="Penicillin-binding protein transpeptidase" evidence="5">
    <location>
        <begin position="355"/>
        <end position="666"/>
    </location>
</feature>
<evidence type="ECO:0000256" key="1">
    <source>
        <dbReference type="ARBA" id="ARBA00004370"/>
    </source>
</evidence>
<keyword evidence="3" id="KW-0472">Membrane</keyword>
<dbReference type="EMBL" id="CP159510">
    <property type="protein sequence ID" value="XCJ17758.1"/>
    <property type="molecule type" value="Genomic_DNA"/>
</dbReference>
<dbReference type="Gene3D" id="3.10.450.100">
    <property type="entry name" value="NTF2-like, domain 1"/>
    <property type="match status" value="1"/>
</dbReference>
<dbReference type="GO" id="GO:0005886">
    <property type="term" value="C:plasma membrane"/>
    <property type="evidence" value="ECO:0007669"/>
    <property type="project" value="TreeGrafter"/>
</dbReference>
<dbReference type="RefSeq" id="WP_353948873.1">
    <property type="nucleotide sequence ID" value="NZ_CP159510.1"/>
</dbReference>
<dbReference type="InterPro" id="IPR050515">
    <property type="entry name" value="Beta-lactam/transpept"/>
</dbReference>
<comment type="subcellular location">
    <subcellularLocation>
        <location evidence="1">Membrane</location>
    </subcellularLocation>
</comment>
<comment type="similarity">
    <text evidence="2">Belongs to the transpeptidase family.</text>
</comment>
<evidence type="ECO:0000259" key="6">
    <source>
        <dbReference type="Pfam" id="PF03717"/>
    </source>
</evidence>
<dbReference type="Gene3D" id="3.40.710.10">
    <property type="entry name" value="DD-peptidase/beta-lactamase superfamily"/>
    <property type="match status" value="1"/>
</dbReference>
<feature type="domain" description="NTF2-like N-terminal transpeptidase" evidence="7">
    <location>
        <begin position="28"/>
        <end position="144"/>
    </location>
</feature>
<dbReference type="Gene3D" id="3.30.1390.30">
    <property type="entry name" value="Penicillin-binding protein 2a, domain 3"/>
    <property type="match status" value="1"/>
</dbReference>
<sequence length="672" mass="73864">MFRRYTVLAVLLFSSLLLLSGCGGNQPTAQDRFKSFTKAWQKQDFSTMYQFLSSKSQKSVSKSAFVDRYERIYSGIEAGKLNVTIRKSDDKEKKSVPFTATLETVAGPVRFSQKASMTQESRNDKENWYLNWTPSLILPGMTGDDKVRVHTSPAKRGEIADRNGRPLAMNGNAARIDIVPGQLPTGADREKTLNQLSKLLGVPREQIDSALKQSWVKADSLVPVRTVNASDLDLIKKATQLPGIYKTNTASRIYPDKQASAHLTGYVGKITAELLKAHPNEGYSENSYIGRTGLELLFEKQLRQQDGAEIVLTDAAGNEKATIASKEAKDGQNIQLTIDKDVQDSLYSQLQKESGTATAINPKTGDILGLVSAPSYDPNDFVLGISPDAYNKLQKDPKKPLLNRFTAASAPGSTFKPFTAAVALSHQAIDPNQSVAISGSRWQKDKSWGDYYVTRLDHDPNVNLREALFRSDNIYFAQTALKIGAKNFAADSKKYGFGESLPIPYAFRKSTLSGDGKLASETLLANSGYGQGEVSVNPLHMSLIYSAFVNNGSLIKPRLLMSDEAPQMWKKNVMSPDTAKLIHNDLIQVIDNPAGTARDAKINGLPLAGKTGTPEFKQKQGENGRENGWFVAYNTDDPKLLITMIVENTQDRGGSHAVTPKVKAVFQKYFNK</sequence>
<protein>
    <submittedName>
        <fullName evidence="8">Penicillin-binding transpeptidase domain-containing protein</fullName>
    </submittedName>
</protein>
<dbReference type="Pfam" id="PF05223">
    <property type="entry name" value="MecA_N"/>
    <property type="match status" value="1"/>
</dbReference>
<dbReference type="Pfam" id="PF00905">
    <property type="entry name" value="Transpeptidase"/>
    <property type="match status" value="1"/>
</dbReference>
<dbReference type="AlphaFoldDB" id="A0AAU8IHQ3"/>
<reference evidence="8" key="1">
    <citation type="submission" date="2024-06" db="EMBL/GenBank/DDBJ databases">
        <authorList>
            <person name="Fan A."/>
            <person name="Zhang F.Y."/>
            <person name="Zhang L."/>
        </authorList>
    </citation>
    <scope>NUCLEOTIDE SEQUENCE</scope>
    <source>
        <strain evidence="8">Y61</strain>
    </source>
</reference>
<dbReference type="InterPro" id="IPR036138">
    <property type="entry name" value="PBP_dimer_sf"/>
</dbReference>
<dbReference type="SUPFAM" id="SSF56519">
    <property type="entry name" value="Penicillin binding protein dimerisation domain"/>
    <property type="match status" value="1"/>
</dbReference>
<dbReference type="GO" id="GO:0071555">
    <property type="term" value="P:cell wall organization"/>
    <property type="evidence" value="ECO:0007669"/>
    <property type="project" value="TreeGrafter"/>
</dbReference>
<dbReference type="InterPro" id="IPR032710">
    <property type="entry name" value="NTF2-like_dom_sf"/>
</dbReference>